<keyword evidence="1" id="KW-0472">Membrane</keyword>
<feature type="transmembrane region" description="Helical" evidence="1">
    <location>
        <begin position="125"/>
        <end position="144"/>
    </location>
</feature>
<organism evidence="2">
    <name type="scientific">Geoglobus ahangari</name>
    <dbReference type="NCBI Taxonomy" id="113653"/>
    <lineage>
        <taxon>Archaea</taxon>
        <taxon>Methanobacteriati</taxon>
        <taxon>Methanobacteriota</taxon>
        <taxon>Archaeoglobi</taxon>
        <taxon>Archaeoglobales</taxon>
        <taxon>Archaeoglobaceae</taxon>
        <taxon>Geoglobus</taxon>
    </lineage>
</organism>
<feature type="transmembrane region" description="Helical" evidence="1">
    <location>
        <begin position="26"/>
        <end position="44"/>
    </location>
</feature>
<evidence type="ECO:0000313" key="3">
    <source>
        <dbReference type="EMBL" id="HGU58621.1"/>
    </source>
</evidence>
<feature type="transmembrane region" description="Helical" evidence="1">
    <location>
        <begin position="84"/>
        <end position="105"/>
    </location>
</feature>
<evidence type="ECO:0000313" key="2">
    <source>
        <dbReference type="EMBL" id="HGE66666.1"/>
    </source>
</evidence>
<dbReference type="AlphaFoldDB" id="A0A7C3YP74"/>
<comment type="caution">
    <text evidence="2">The sequence shown here is derived from an EMBL/GenBank/DDBJ whole genome shotgun (WGS) entry which is preliminary data.</text>
</comment>
<reference evidence="2" key="1">
    <citation type="journal article" date="2020" name="mSystems">
        <title>Genome- and Community-Level Interaction Insights into Carbon Utilization and Element Cycling Functions of Hydrothermarchaeota in Hydrothermal Sediment.</title>
        <authorList>
            <person name="Zhou Z."/>
            <person name="Liu Y."/>
            <person name="Xu W."/>
            <person name="Pan J."/>
            <person name="Luo Z.H."/>
            <person name="Li M."/>
        </authorList>
    </citation>
    <scope>NUCLEOTIDE SEQUENCE [LARGE SCALE GENOMIC DNA]</scope>
    <source>
        <strain evidence="3">SpSt-62</strain>
        <strain evidence="2">SpSt-97</strain>
    </source>
</reference>
<evidence type="ECO:0008006" key="4">
    <source>
        <dbReference type="Google" id="ProtNLM"/>
    </source>
</evidence>
<evidence type="ECO:0000256" key="1">
    <source>
        <dbReference type="SAM" id="Phobius"/>
    </source>
</evidence>
<protein>
    <recommendedName>
        <fullName evidence="4">NADH-quinone oxidoreductase subunit J</fullName>
    </recommendedName>
</protein>
<dbReference type="EMBL" id="DTPI01000031">
    <property type="protein sequence ID" value="HGE66666.1"/>
    <property type="molecule type" value="Genomic_DNA"/>
</dbReference>
<gene>
    <name evidence="3" type="ORF">ENT89_00020</name>
    <name evidence="2" type="ORF">ENX77_06095</name>
</gene>
<proteinExistence type="predicted"/>
<feature type="transmembrane region" description="Helical" evidence="1">
    <location>
        <begin position="50"/>
        <end position="72"/>
    </location>
</feature>
<accession>A0A7C3YP74</accession>
<feature type="transmembrane region" description="Helical" evidence="1">
    <location>
        <begin position="6"/>
        <end position="21"/>
    </location>
</feature>
<keyword evidence="1" id="KW-0812">Transmembrane</keyword>
<sequence length="149" mass="15994">MDVVIIVLSLVAVISAIGALFSRDNFYSAIYLAITLLAIGGIYAEHGVYSVFALIAFIFIGAIVIITIAIAATYRFLNPRKINILWLGAIEILAIIVAVTAALNFPALSGFTDAFSSVLSNYMSLITFLVVLTTLIMLSAVSMVRRDSV</sequence>
<dbReference type="EMBL" id="DTAK01000001">
    <property type="protein sequence ID" value="HGU58621.1"/>
    <property type="molecule type" value="Genomic_DNA"/>
</dbReference>
<name>A0A7C3YP74_9EURY</name>
<keyword evidence="1" id="KW-1133">Transmembrane helix</keyword>